<evidence type="ECO:0000256" key="2">
    <source>
        <dbReference type="ARBA" id="ARBA00004496"/>
    </source>
</evidence>
<dbReference type="CTD" id="94086"/>
<comment type="subcellular location">
    <subcellularLocation>
        <location evidence="2">Cytoplasm</location>
    </subcellularLocation>
    <subcellularLocation>
        <location evidence="1">Nucleus</location>
    </subcellularLocation>
</comment>
<dbReference type="Proteomes" id="UP000248480">
    <property type="component" value="Unplaced"/>
</dbReference>
<keyword evidence="3" id="KW-0963">Cytoplasm</keyword>
<dbReference type="RefSeq" id="XP_004390403.1">
    <property type="nucleotide sequence ID" value="XM_004390346.2"/>
</dbReference>
<organism evidence="11 12">
    <name type="scientific">Trichechus manatus latirostris</name>
    <name type="common">Florida manatee</name>
    <dbReference type="NCBI Taxonomy" id="127582"/>
    <lineage>
        <taxon>Eukaryota</taxon>
        <taxon>Metazoa</taxon>
        <taxon>Chordata</taxon>
        <taxon>Craniata</taxon>
        <taxon>Vertebrata</taxon>
        <taxon>Euteleostomi</taxon>
        <taxon>Mammalia</taxon>
        <taxon>Eutheria</taxon>
        <taxon>Afrotheria</taxon>
        <taxon>Sirenia</taxon>
        <taxon>Trichechidae</taxon>
        <taxon>Trichechus</taxon>
    </lineage>
</organism>
<dbReference type="OrthoDB" id="8946669at2759"/>
<evidence type="ECO:0000256" key="6">
    <source>
        <dbReference type="ARBA" id="ARBA00073536"/>
    </source>
</evidence>
<dbReference type="SUPFAM" id="SSF49764">
    <property type="entry name" value="HSP20-like chaperones"/>
    <property type="match status" value="1"/>
</dbReference>
<dbReference type="FunFam" id="2.60.40.790:FF:000063">
    <property type="entry name" value="Heat shock protein beta-9"/>
    <property type="match status" value="1"/>
</dbReference>
<dbReference type="PROSITE" id="PS01031">
    <property type="entry name" value="SHSP"/>
    <property type="match status" value="1"/>
</dbReference>
<evidence type="ECO:0000256" key="9">
    <source>
        <dbReference type="SAM" id="MobiDB-lite"/>
    </source>
</evidence>
<proteinExistence type="inferred from homology"/>
<dbReference type="GO" id="GO:0005737">
    <property type="term" value="C:cytoplasm"/>
    <property type="evidence" value="ECO:0007669"/>
    <property type="project" value="UniProtKB-SubCell"/>
</dbReference>
<evidence type="ECO:0000259" key="10">
    <source>
        <dbReference type="PROSITE" id="PS01031"/>
    </source>
</evidence>
<dbReference type="FunCoup" id="A0A2Y9EBT8">
    <property type="interactions" value="838"/>
</dbReference>
<dbReference type="InterPro" id="IPR042940">
    <property type="entry name" value="HSPB9"/>
</dbReference>
<evidence type="ECO:0000256" key="3">
    <source>
        <dbReference type="ARBA" id="ARBA00022490"/>
    </source>
</evidence>
<dbReference type="InterPro" id="IPR002068">
    <property type="entry name" value="A-crystallin/Hsp20_dom"/>
</dbReference>
<evidence type="ECO:0000256" key="4">
    <source>
        <dbReference type="ARBA" id="ARBA00023016"/>
    </source>
</evidence>
<dbReference type="AlphaFoldDB" id="A0A2Y9EBT8"/>
<evidence type="ECO:0000256" key="5">
    <source>
        <dbReference type="ARBA" id="ARBA00023242"/>
    </source>
</evidence>
<dbReference type="GeneID" id="101354902"/>
<dbReference type="Pfam" id="PF00011">
    <property type="entry name" value="HSP20"/>
    <property type="match status" value="1"/>
</dbReference>
<feature type="domain" description="SHSP" evidence="10">
    <location>
        <begin position="34"/>
        <end position="147"/>
    </location>
</feature>
<accession>A0A2Y9EBT8</accession>
<dbReference type="Gene3D" id="2.60.40.790">
    <property type="match status" value="1"/>
</dbReference>
<dbReference type="InParanoid" id="A0A2Y9EBT8"/>
<keyword evidence="11" id="KW-1185">Reference proteome</keyword>
<feature type="region of interest" description="Disordered" evidence="9">
    <location>
        <begin position="137"/>
        <end position="157"/>
    </location>
</feature>
<reference evidence="12" key="1">
    <citation type="submission" date="2025-08" db="UniProtKB">
        <authorList>
            <consortium name="RefSeq"/>
        </authorList>
    </citation>
    <scope>IDENTIFICATION</scope>
</reference>
<comment type="similarity">
    <text evidence="7 8">Belongs to the small heat shock protein (HSP20) family.</text>
</comment>
<evidence type="ECO:0000256" key="1">
    <source>
        <dbReference type="ARBA" id="ARBA00004123"/>
    </source>
</evidence>
<sequence length="157" mass="17117">MQRVGTGLSNEKQVAAFRRPSVALVEENQVARLPVRLLRDDPAAAQDDHAEGSFQLKVDAHGFNPEELEVRIDGGRLMVTGQQHLESCSPDGGGFCMARKMHQEMQLPADLDPATMTCCLTPSGQLCVRNQCRTLPPPERGLSPRLRGRSSKGSNLA</sequence>
<evidence type="ECO:0000256" key="8">
    <source>
        <dbReference type="RuleBase" id="RU003616"/>
    </source>
</evidence>
<gene>
    <name evidence="12" type="primary">HSPB9</name>
</gene>
<protein>
    <recommendedName>
        <fullName evidence="6">Heat shock protein beta-9</fullName>
    </recommendedName>
</protein>
<dbReference type="InterPro" id="IPR008978">
    <property type="entry name" value="HSP20-like_chaperone"/>
</dbReference>
<dbReference type="PANTHER" id="PTHR47896:SF1">
    <property type="entry name" value="HEAT SHOCK PROTEIN BETA-9"/>
    <property type="match status" value="1"/>
</dbReference>
<name>A0A2Y9EBT8_TRIMA</name>
<dbReference type="KEGG" id="tmu:101354902"/>
<evidence type="ECO:0000313" key="11">
    <source>
        <dbReference type="Proteomes" id="UP000248480"/>
    </source>
</evidence>
<evidence type="ECO:0000313" key="12">
    <source>
        <dbReference type="RefSeq" id="XP_004390403.1"/>
    </source>
</evidence>
<dbReference type="PANTHER" id="PTHR47896">
    <property type="entry name" value="HEAT SHOCK PROTEIN BETA-9"/>
    <property type="match status" value="1"/>
</dbReference>
<evidence type="ECO:0000256" key="7">
    <source>
        <dbReference type="PROSITE-ProRule" id="PRU00285"/>
    </source>
</evidence>
<dbReference type="GO" id="GO:0005634">
    <property type="term" value="C:nucleus"/>
    <property type="evidence" value="ECO:0007669"/>
    <property type="project" value="UniProtKB-SubCell"/>
</dbReference>
<dbReference type="STRING" id="127582.A0A2Y9EBT8"/>
<dbReference type="CDD" id="cd06481">
    <property type="entry name" value="ACD_HspB9_like"/>
    <property type="match status" value="1"/>
</dbReference>
<keyword evidence="4 12" id="KW-0346">Stress response</keyword>
<feature type="compositionally biased region" description="Low complexity" evidence="9">
    <location>
        <begin position="140"/>
        <end position="157"/>
    </location>
</feature>
<keyword evidence="5" id="KW-0539">Nucleus</keyword>